<dbReference type="AlphaFoldDB" id="A0A9X2D246"/>
<name>A0A9X2D246_9GAMM</name>
<dbReference type="Pfam" id="PF00293">
    <property type="entry name" value="NUDIX"/>
    <property type="match status" value="1"/>
</dbReference>
<dbReference type="SUPFAM" id="SSF55811">
    <property type="entry name" value="Nudix"/>
    <property type="match status" value="1"/>
</dbReference>
<keyword evidence="9" id="KW-1185">Reference proteome</keyword>
<dbReference type="EMBL" id="JAJKBJ010000017">
    <property type="protein sequence ID" value="MCL9685033.1"/>
    <property type="molecule type" value="Genomic_DNA"/>
</dbReference>
<reference evidence="8" key="1">
    <citation type="submission" date="2021-11" db="EMBL/GenBank/DDBJ databases">
        <title>Legionella maioricencis sp. nov., a new species isolated from hot water samples in Mallorca.</title>
        <authorList>
            <person name="Crespi S."/>
            <person name="Drasar V."/>
            <person name="Salva-Serra F."/>
            <person name="Jaen-Luchoro D."/>
            <person name="Pineiro-Iglesias B."/>
            <person name="Aliaga F."/>
            <person name="Fernandez-Juarez V."/>
            <person name="Coll G."/>
            <person name="Moore E.R.B."/>
            <person name="Bennasar-Figueras A."/>
        </authorList>
    </citation>
    <scope>NUCLEOTIDE SEQUENCE</scope>
    <source>
        <strain evidence="8">HCPI-6</strain>
    </source>
</reference>
<proteinExistence type="predicted"/>
<dbReference type="PANTHER" id="PTHR12992:SF11">
    <property type="entry name" value="MITOCHONDRIAL COENZYME A DIPHOSPHATASE NUDT8"/>
    <property type="match status" value="1"/>
</dbReference>
<dbReference type="RefSeq" id="WP_250422354.1">
    <property type="nucleotide sequence ID" value="NZ_JAJKBJ010000017.1"/>
</dbReference>
<feature type="domain" description="Nudix hydrolase" evidence="7">
    <location>
        <begin position="9"/>
        <end position="141"/>
    </location>
</feature>
<evidence type="ECO:0000256" key="2">
    <source>
        <dbReference type="ARBA" id="ARBA00001946"/>
    </source>
</evidence>
<dbReference type="InterPro" id="IPR015797">
    <property type="entry name" value="NUDIX_hydrolase-like_dom_sf"/>
</dbReference>
<dbReference type="Proteomes" id="UP001139721">
    <property type="component" value="Unassembled WGS sequence"/>
</dbReference>
<protein>
    <submittedName>
        <fullName evidence="8">CoA pyrophosphatase</fullName>
    </submittedName>
</protein>
<dbReference type="PANTHER" id="PTHR12992">
    <property type="entry name" value="NUDIX HYDROLASE"/>
    <property type="match status" value="1"/>
</dbReference>
<keyword evidence="5" id="KW-0460">Magnesium</keyword>
<sequence>MDLNKLLDGEPLQSAVMVLHELATDSLILTKRSNELRHHPGEICFPGGKQETGDESLYATALRELYEELGITAARIMPIRKLQIERTLLGTTIHPWLASIDSIRPYHQNPQEVATLIFIPMSLVINPQNYREIVVERDGLRFKSCEFIPNDELVWGATARIMKQLTV</sequence>
<keyword evidence="3" id="KW-0479">Metal-binding</keyword>
<comment type="cofactor">
    <cofactor evidence="1">
        <name>Mn(2+)</name>
        <dbReference type="ChEBI" id="CHEBI:29035"/>
    </cofactor>
</comment>
<dbReference type="CDD" id="cd03426">
    <property type="entry name" value="NUDIX_CoAse_Nudt7"/>
    <property type="match status" value="1"/>
</dbReference>
<evidence type="ECO:0000256" key="1">
    <source>
        <dbReference type="ARBA" id="ARBA00001936"/>
    </source>
</evidence>
<evidence type="ECO:0000259" key="7">
    <source>
        <dbReference type="PROSITE" id="PS51462"/>
    </source>
</evidence>
<dbReference type="PROSITE" id="PS51462">
    <property type="entry name" value="NUDIX"/>
    <property type="match status" value="1"/>
</dbReference>
<dbReference type="GO" id="GO:0010945">
    <property type="term" value="F:coenzyme A diphosphatase activity"/>
    <property type="evidence" value="ECO:0007669"/>
    <property type="project" value="InterPro"/>
</dbReference>
<keyword evidence="6" id="KW-0464">Manganese</keyword>
<evidence type="ECO:0000256" key="4">
    <source>
        <dbReference type="ARBA" id="ARBA00022801"/>
    </source>
</evidence>
<evidence type="ECO:0000256" key="3">
    <source>
        <dbReference type="ARBA" id="ARBA00022723"/>
    </source>
</evidence>
<keyword evidence="4" id="KW-0378">Hydrolase</keyword>
<evidence type="ECO:0000313" key="9">
    <source>
        <dbReference type="Proteomes" id="UP001139721"/>
    </source>
</evidence>
<comment type="cofactor">
    <cofactor evidence="2">
        <name>Mg(2+)</name>
        <dbReference type="ChEBI" id="CHEBI:18420"/>
    </cofactor>
</comment>
<organism evidence="8 9">
    <name type="scientific">Legionella maioricensis</name>
    <dbReference type="NCBI Taxonomy" id="2896528"/>
    <lineage>
        <taxon>Bacteria</taxon>
        <taxon>Pseudomonadati</taxon>
        <taxon>Pseudomonadota</taxon>
        <taxon>Gammaproteobacteria</taxon>
        <taxon>Legionellales</taxon>
        <taxon>Legionellaceae</taxon>
        <taxon>Legionella</taxon>
    </lineage>
</organism>
<evidence type="ECO:0000313" key="8">
    <source>
        <dbReference type="EMBL" id="MCL9685033.1"/>
    </source>
</evidence>
<dbReference type="InterPro" id="IPR000086">
    <property type="entry name" value="NUDIX_hydrolase_dom"/>
</dbReference>
<evidence type="ECO:0000256" key="6">
    <source>
        <dbReference type="ARBA" id="ARBA00023211"/>
    </source>
</evidence>
<dbReference type="InterPro" id="IPR045121">
    <property type="entry name" value="CoAse"/>
</dbReference>
<gene>
    <name evidence="8" type="ORF">LOX96_13075</name>
</gene>
<dbReference type="Gene3D" id="3.90.79.10">
    <property type="entry name" value="Nucleoside Triphosphate Pyrophosphohydrolase"/>
    <property type="match status" value="1"/>
</dbReference>
<dbReference type="GO" id="GO:0046872">
    <property type="term" value="F:metal ion binding"/>
    <property type="evidence" value="ECO:0007669"/>
    <property type="project" value="UniProtKB-KW"/>
</dbReference>
<comment type="caution">
    <text evidence="8">The sequence shown here is derived from an EMBL/GenBank/DDBJ whole genome shotgun (WGS) entry which is preliminary data.</text>
</comment>
<evidence type="ECO:0000256" key="5">
    <source>
        <dbReference type="ARBA" id="ARBA00022842"/>
    </source>
</evidence>
<accession>A0A9X2D246</accession>